<dbReference type="KEGG" id="ima:PO878_04245"/>
<dbReference type="AlphaFoldDB" id="A0AAE9YB95"/>
<protein>
    <submittedName>
        <fullName evidence="1">Uncharacterized protein</fullName>
    </submittedName>
</protein>
<dbReference type="RefSeq" id="WP_272737450.1">
    <property type="nucleotide sequence ID" value="NZ_CP116942.1"/>
</dbReference>
<proteinExistence type="predicted"/>
<dbReference type="EMBL" id="CP116942">
    <property type="protein sequence ID" value="WCO67933.1"/>
    <property type="molecule type" value="Genomic_DNA"/>
</dbReference>
<evidence type="ECO:0000313" key="1">
    <source>
        <dbReference type="EMBL" id="WCO67933.1"/>
    </source>
</evidence>
<reference evidence="1" key="1">
    <citation type="submission" date="2023-01" db="EMBL/GenBank/DDBJ databases">
        <title>The diversity of Class Acidimicrobiia in South China Sea sediment environments and the proposal of Iamia marina sp. nov., a novel species of the genus Iamia.</title>
        <authorList>
            <person name="He Y."/>
            <person name="Tian X."/>
        </authorList>
    </citation>
    <scope>NUCLEOTIDE SEQUENCE</scope>
    <source>
        <strain evidence="1">DSM 19957</strain>
    </source>
</reference>
<dbReference type="Proteomes" id="UP001216390">
    <property type="component" value="Chromosome"/>
</dbReference>
<evidence type="ECO:0000313" key="2">
    <source>
        <dbReference type="Proteomes" id="UP001216390"/>
    </source>
</evidence>
<name>A0AAE9YB95_9ACTN</name>
<accession>A0AAE9YB95</accession>
<organism evidence="1 2">
    <name type="scientific">Iamia majanohamensis</name>
    <dbReference type="NCBI Taxonomy" id="467976"/>
    <lineage>
        <taxon>Bacteria</taxon>
        <taxon>Bacillati</taxon>
        <taxon>Actinomycetota</taxon>
        <taxon>Acidimicrobiia</taxon>
        <taxon>Acidimicrobiales</taxon>
        <taxon>Iamiaceae</taxon>
        <taxon>Iamia</taxon>
    </lineage>
</organism>
<gene>
    <name evidence="1" type="ORF">PO878_04245</name>
</gene>
<sequence length="211" mass="23616">MSRHRVRFAFEITEGPNAGLRSGGWRVWTNNEDTYVTASSFGQVWKGSLHGDVAWRWAMDKNHVRSGRAPTLPKHHDRAPWVWEPTPFVNGVRLAFAIAVTRGAMLHRPADPKDQHRIVVEDRWDLLTLAKIWMTEPGVDLPVEPLLDEPMRLSSGRRVWITAGWEELAGGEPEPLCAGAIVEPYTPGVQDVRAPGLFVRGLRLSTDTTAA</sequence>
<keyword evidence="2" id="KW-1185">Reference proteome</keyword>